<proteinExistence type="predicted"/>
<gene>
    <name evidence="2" type="ORF">NCTC11048_00435</name>
</gene>
<sequence>MIPSPFSWGNHCSVHVNKYLNLYLVLVFTFYTLYYIMSLNVT</sequence>
<dbReference type="EMBL" id="UHDP01000003">
    <property type="protein sequence ID" value="SUM45451.1"/>
    <property type="molecule type" value="Genomic_DNA"/>
</dbReference>
<keyword evidence="1" id="KW-0472">Membrane</keyword>
<name>A0A380G651_STAIN</name>
<dbReference type="Proteomes" id="UP000255549">
    <property type="component" value="Unassembled WGS sequence"/>
</dbReference>
<protein>
    <submittedName>
        <fullName evidence="2">Uncharacterized protein</fullName>
    </submittedName>
</protein>
<keyword evidence="3" id="KW-1185">Reference proteome</keyword>
<dbReference type="STRING" id="1141106.GCA_000308095_02397"/>
<evidence type="ECO:0000313" key="3">
    <source>
        <dbReference type="Proteomes" id="UP000255549"/>
    </source>
</evidence>
<reference evidence="2 3" key="1">
    <citation type="submission" date="2018-06" db="EMBL/GenBank/DDBJ databases">
        <authorList>
            <consortium name="Pathogen Informatics"/>
            <person name="Doyle S."/>
        </authorList>
    </citation>
    <scope>NUCLEOTIDE SEQUENCE [LARGE SCALE GENOMIC DNA]</scope>
    <source>
        <strain evidence="3">NCTC 11048</strain>
    </source>
</reference>
<evidence type="ECO:0000313" key="2">
    <source>
        <dbReference type="EMBL" id="SUM45451.1"/>
    </source>
</evidence>
<dbReference type="AlphaFoldDB" id="A0A380G651"/>
<organism evidence="2 3">
    <name type="scientific">Staphylococcus intermedius NCTC 11048</name>
    <dbReference type="NCBI Taxonomy" id="1141106"/>
    <lineage>
        <taxon>Bacteria</taxon>
        <taxon>Bacillati</taxon>
        <taxon>Bacillota</taxon>
        <taxon>Bacilli</taxon>
        <taxon>Bacillales</taxon>
        <taxon>Staphylococcaceae</taxon>
        <taxon>Staphylococcus</taxon>
        <taxon>Staphylococcus intermedius group</taxon>
    </lineage>
</organism>
<keyword evidence="1" id="KW-0812">Transmembrane</keyword>
<accession>A0A380G651</accession>
<keyword evidence="1" id="KW-1133">Transmembrane helix</keyword>
<feature type="transmembrane region" description="Helical" evidence="1">
    <location>
        <begin position="20"/>
        <end position="37"/>
    </location>
</feature>
<evidence type="ECO:0000256" key="1">
    <source>
        <dbReference type="SAM" id="Phobius"/>
    </source>
</evidence>